<protein>
    <submittedName>
        <fullName evidence="3">CPBP family intramembrane metalloprotease</fullName>
    </submittedName>
</protein>
<evidence type="ECO:0000256" key="1">
    <source>
        <dbReference type="SAM" id="Phobius"/>
    </source>
</evidence>
<dbReference type="PANTHER" id="PTHR36435">
    <property type="entry name" value="SLR1288 PROTEIN"/>
    <property type="match status" value="1"/>
</dbReference>
<name>A0A9D2M982_9FIRM</name>
<dbReference type="Proteomes" id="UP000886803">
    <property type="component" value="Unassembled WGS sequence"/>
</dbReference>
<keyword evidence="3" id="KW-0482">Metalloprotease</keyword>
<feature type="transmembrane region" description="Helical" evidence="1">
    <location>
        <begin position="219"/>
        <end position="237"/>
    </location>
</feature>
<evidence type="ECO:0000259" key="2">
    <source>
        <dbReference type="Pfam" id="PF02517"/>
    </source>
</evidence>
<evidence type="ECO:0000313" key="4">
    <source>
        <dbReference type="Proteomes" id="UP000886803"/>
    </source>
</evidence>
<dbReference type="AlphaFoldDB" id="A0A9D2M982"/>
<accession>A0A9D2M982</accession>
<dbReference type="InterPro" id="IPR003675">
    <property type="entry name" value="Rce1/LyrA-like_dom"/>
</dbReference>
<feature type="transmembrane region" description="Helical" evidence="1">
    <location>
        <begin position="282"/>
        <end position="305"/>
    </location>
</feature>
<keyword evidence="3" id="KW-0378">Hydrolase</keyword>
<feature type="domain" description="CAAX prenyl protease 2/Lysostaphin resistance protein A-like" evidence="2">
    <location>
        <begin position="140"/>
        <end position="226"/>
    </location>
</feature>
<sequence>MQRIGKIRGVKGAASCCALAAIGYLAARSLLQAGVSFLMGLRVEGASLSNPVGFSPVEAELLAMVASVAAILLPILILLRLTRLRTDDLRLLLPAPWSPAFCTILFLGVANAGNLFGGLLGHLLGRDGAAVSLPAGGAALAVNFISLCVVPAILEELFFRGALQGLMRPSGSMAAIFGPALLFGLLHLDLAQGLTAFVCGLFLGWLAERTGSVLPGMLLHFLNNTIAFCVTYLQAYAPGGVAMGTQLFVLLAFPPLALWMLWCAMRQGFRFSAGLRPGVDPLAVFSSPAYLVTIVFLLVYCLGLFPA</sequence>
<dbReference type="GO" id="GO:0004175">
    <property type="term" value="F:endopeptidase activity"/>
    <property type="evidence" value="ECO:0007669"/>
    <property type="project" value="UniProtKB-ARBA"/>
</dbReference>
<dbReference type="GO" id="GO:0008237">
    <property type="term" value="F:metallopeptidase activity"/>
    <property type="evidence" value="ECO:0007669"/>
    <property type="project" value="UniProtKB-KW"/>
</dbReference>
<feature type="transmembrane region" description="Helical" evidence="1">
    <location>
        <begin position="133"/>
        <end position="154"/>
    </location>
</feature>
<keyword evidence="3" id="KW-0645">Protease</keyword>
<reference evidence="3" key="2">
    <citation type="submission" date="2021-04" db="EMBL/GenBank/DDBJ databases">
        <authorList>
            <person name="Gilroy R."/>
        </authorList>
    </citation>
    <scope>NUCLEOTIDE SEQUENCE</scope>
    <source>
        <strain evidence="3">ChiBcec8-13705</strain>
    </source>
</reference>
<organism evidence="3 4">
    <name type="scientific">Candidatus Gemmiger avicola</name>
    <dbReference type="NCBI Taxonomy" id="2838605"/>
    <lineage>
        <taxon>Bacteria</taxon>
        <taxon>Bacillati</taxon>
        <taxon>Bacillota</taxon>
        <taxon>Clostridia</taxon>
        <taxon>Eubacteriales</taxon>
        <taxon>Gemmiger</taxon>
    </lineage>
</organism>
<reference evidence="3" key="1">
    <citation type="journal article" date="2021" name="PeerJ">
        <title>Extensive microbial diversity within the chicken gut microbiome revealed by metagenomics and culture.</title>
        <authorList>
            <person name="Gilroy R."/>
            <person name="Ravi A."/>
            <person name="Getino M."/>
            <person name="Pursley I."/>
            <person name="Horton D.L."/>
            <person name="Alikhan N.F."/>
            <person name="Baker D."/>
            <person name="Gharbi K."/>
            <person name="Hall N."/>
            <person name="Watson M."/>
            <person name="Adriaenssens E.M."/>
            <person name="Foster-Nyarko E."/>
            <person name="Jarju S."/>
            <person name="Secka A."/>
            <person name="Antonio M."/>
            <person name="Oren A."/>
            <person name="Chaudhuri R.R."/>
            <person name="La Ragione R."/>
            <person name="Hildebrand F."/>
            <person name="Pallen M.J."/>
        </authorList>
    </citation>
    <scope>NUCLEOTIDE SEQUENCE</scope>
    <source>
        <strain evidence="3">ChiBcec8-13705</strain>
    </source>
</reference>
<proteinExistence type="predicted"/>
<dbReference type="EMBL" id="DWYG01000179">
    <property type="protein sequence ID" value="HJB42929.1"/>
    <property type="molecule type" value="Genomic_DNA"/>
</dbReference>
<feature type="transmembrane region" description="Helical" evidence="1">
    <location>
        <begin position="243"/>
        <end position="262"/>
    </location>
</feature>
<keyword evidence="1" id="KW-0472">Membrane</keyword>
<keyword evidence="1" id="KW-1133">Transmembrane helix</keyword>
<dbReference type="PANTHER" id="PTHR36435:SF1">
    <property type="entry name" value="CAAX AMINO TERMINAL PROTEASE FAMILY PROTEIN"/>
    <property type="match status" value="1"/>
</dbReference>
<dbReference type="InterPro" id="IPR052710">
    <property type="entry name" value="CAAX_protease"/>
</dbReference>
<feature type="transmembrane region" description="Helical" evidence="1">
    <location>
        <begin position="12"/>
        <end position="41"/>
    </location>
</feature>
<dbReference type="GO" id="GO:0080120">
    <property type="term" value="P:CAAX-box protein maturation"/>
    <property type="evidence" value="ECO:0007669"/>
    <property type="project" value="UniProtKB-ARBA"/>
</dbReference>
<feature type="transmembrane region" description="Helical" evidence="1">
    <location>
        <begin position="61"/>
        <end position="79"/>
    </location>
</feature>
<comment type="caution">
    <text evidence="3">The sequence shown here is derived from an EMBL/GenBank/DDBJ whole genome shotgun (WGS) entry which is preliminary data.</text>
</comment>
<gene>
    <name evidence="3" type="ORF">H9945_10580</name>
</gene>
<keyword evidence="1" id="KW-0812">Transmembrane</keyword>
<feature type="transmembrane region" description="Helical" evidence="1">
    <location>
        <begin position="91"/>
        <end position="113"/>
    </location>
</feature>
<evidence type="ECO:0000313" key="3">
    <source>
        <dbReference type="EMBL" id="HJB42929.1"/>
    </source>
</evidence>
<dbReference type="Pfam" id="PF02517">
    <property type="entry name" value="Rce1-like"/>
    <property type="match status" value="1"/>
</dbReference>